<dbReference type="GO" id="GO:0003887">
    <property type="term" value="F:DNA-directed DNA polymerase activity"/>
    <property type="evidence" value="ECO:0007669"/>
    <property type="project" value="UniProtKB-KW"/>
</dbReference>
<dbReference type="Proteomes" id="UP000247696">
    <property type="component" value="Chromosome"/>
</dbReference>
<comment type="catalytic activity">
    <reaction evidence="7">
        <text>DNA(n) + a 2'-deoxyribonucleoside 5'-triphosphate = DNA(n+1) + diphosphate</text>
        <dbReference type="Rhea" id="RHEA:22508"/>
        <dbReference type="Rhea" id="RHEA-COMP:17339"/>
        <dbReference type="Rhea" id="RHEA-COMP:17340"/>
        <dbReference type="ChEBI" id="CHEBI:33019"/>
        <dbReference type="ChEBI" id="CHEBI:61560"/>
        <dbReference type="ChEBI" id="CHEBI:173112"/>
        <dbReference type="EC" id="2.7.7.7"/>
    </reaction>
</comment>
<keyword evidence="3" id="KW-0548">Nucleotidyltransferase</keyword>
<dbReference type="InterPro" id="IPR027417">
    <property type="entry name" value="P-loop_NTPase"/>
</dbReference>
<evidence type="ECO:0000256" key="5">
    <source>
        <dbReference type="ARBA" id="ARBA00022932"/>
    </source>
</evidence>
<proteinExistence type="inferred from homology"/>
<dbReference type="EC" id="2.7.7.7" evidence="1"/>
<dbReference type="GO" id="GO:0009360">
    <property type="term" value="C:DNA polymerase III complex"/>
    <property type="evidence" value="ECO:0007669"/>
    <property type="project" value="TreeGrafter"/>
</dbReference>
<dbReference type="AlphaFoldDB" id="A0A2Z3YX45"/>
<dbReference type="GO" id="GO:0006261">
    <property type="term" value="P:DNA-templated DNA replication"/>
    <property type="evidence" value="ECO:0007669"/>
    <property type="project" value="TreeGrafter"/>
</dbReference>
<dbReference type="OrthoDB" id="8478864at2"/>
<keyword evidence="2" id="KW-0808">Transferase</keyword>
<evidence type="ECO:0000313" key="8">
    <source>
        <dbReference type="EMBL" id="AWT26647.1"/>
    </source>
</evidence>
<dbReference type="SUPFAM" id="SSF48019">
    <property type="entry name" value="post-AAA+ oligomerization domain-like"/>
    <property type="match status" value="1"/>
</dbReference>
<dbReference type="SUPFAM" id="SSF52540">
    <property type="entry name" value="P-loop containing nucleoside triphosphate hydrolases"/>
    <property type="match status" value="1"/>
</dbReference>
<dbReference type="NCBIfam" id="NF004165">
    <property type="entry name" value="PRK05629.1"/>
    <property type="match status" value="1"/>
</dbReference>
<dbReference type="GO" id="GO:0003677">
    <property type="term" value="F:DNA binding"/>
    <property type="evidence" value="ECO:0007669"/>
    <property type="project" value="InterPro"/>
</dbReference>
<dbReference type="InterPro" id="IPR008921">
    <property type="entry name" value="DNA_pol3_clamp-load_cplx_C"/>
</dbReference>
<dbReference type="PANTHER" id="PTHR34388">
    <property type="entry name" value="DNA POLYMERASE III SUBUNIT DELTA"/>
    <property type="match status" value="1"/>
</dbReference>
<evidence type="ECO:0000256" key="2">
    <source>
        <dbReference type="ARBA" id="ARBA00022679"/>
    </source>
</evidence>
<protein>
    <recommendedName>
        <fullName evidence="1">DNA-directed DNA polymerase</fullName>
        <ecNumber evidence="1">2.7.7.7</ecNumber>
    </recommendedName>
</protein>
<dbReference type="Gene3D" id="1.10.8.60">
    <property type="match status" value="1"/>
</dbReference>
<gene>
    <name evidence="8" type="ORF">Csp1_18740</name>
</gene>
<evidence type="ECO:0000256" key="1">
    <source>
        <dbReference type="ARBA" id="ARBA00012417"/>
    </source>
</evidence>
<dbReference type="STRING" id="1737425.GCA_900049755_01001"/>
<sequence>MAELDTAQVNLIVGGDEFLAERRRQEVVDRVRRSVGDPDLPVEIRRTSEIDAGELAELLSPSLFAEDRIVVVTGLAEASKETVKLIEGAVAEPVPGIVLILQHTGKGRQKSLVSSLPGKAPRGALRVLSAEELRGRERTAFVESEFRAAGARVSPDVTEALIESVGTDLRELAAAVSQLVSDTGGQVTVAAVHSYYQGTAEVSGFDVAEYAVTGRVDRAVGSARRALQLGVPHVLLASALSGMVGDIAKVHGVGRINARSQAAEFGMPPWKLEKTVRLARSWSAAGVAAAVQVVAELDAGVKGWAADPEYAVEDAVRRIAVLAGTQN</sequence>
<name>A0A2Z3YX45_9CORY</name>
<keyword evidence="9" id="KW-1185">Reference proteome</keyword>
<comment type="similarity">
    <text evidence="6">Belongs to the DNA polymerase HolA subunit family.</text>
</comment>
<dbReference type="EMBL" id="CP024988">
    <property type="protein sequence ID" value="AWT26647.1"/>
    <property type="molecule type" value="Genomic_DNA"/>
</dbReference>
<keyword evidence="5" id="KW-0239">DNA-directed DNA polymerase</keyword>
<accession>A0A2Z3YX45</accession>
<evidence type="ECO:0000256" key="4">
    <source>
        <dbReference type="ARBA" id="ARBA00022705"/>
    </source>
</evidence>
<dbReference type="Gene3D" id="3.40.50.300">
    <property type="entry name" value="P-loop containing nucleotide triphosphate hydrolases"/>
    <property type="match status" value="1"/>
</dbReference>
<reference evidence="9" key="1">
    <citation type="submission" date="2017-11" db="EMBL/GenBank/DDBJ databases">
        <title>Otitis media/interna in a cat caused by the recently described species Corynebacterium provencense.</title>
        <authorList>
            <person name="Kittl S."/>
            <person name="Brodard I."/>
            <person name="Rychener L."/>
            <person name="Jores J."/>
            <person name="Roosje P."/>
            <person name="Gobeli Brawand S."/>
        </authorList>
    </citation>
    <scope>NUCLEOTIDE SEQUENCE [LARGE SCALE GENOMIC DNA]</scope>
    <source>
        <strain evidence="9">17KM38</strain>
    </source>
</reference>
<dbReference type="InterPro" id="IPR005790">
    <property type="entry name" value="DNA_polIII_delta"/>
</dbReference>
<keyword evidence="4" id="KW-0235">DNA replication</keyword>
<evidence type="ECO:0000256" key="3">
    <source>
        <dbReference type="ARBA" id="ARBA00022695"/>
    </source>
</evidence>
<dbReference type="PANTHER" id="PTHR34388:SF1">
    <property type="entry name" value="DNA POLYMERASE III SUBUNIT DELTA"/>
    <property type="match status" value="1"/>
</dbReference>
<evidence type="ECO:0000256" key="7">
    <source>
        <dbReference type="ARBA" id="ARBA00049244"/>
    </source>
</evidence>
<evidence type="ECO:0000256" key="6">
    <source>
        <dbReference type="ARBA" id="ARBA00034754"/>
    </source>
</evidence>
<dbReference type="KEGG" id="cpre:Csp1_18740"/>
<dbReference type="RefSeq" id="WP_110481628.1">
    <property type="nucleotide sequence ID" value="NZ_CP024988.1"/>
</dbReference>
<dbReference type="NCBIfam" id="TIGR01128">
    <property type="entry name" value="holA"/>
    <property type="match status" value="1"/>
</dbReference>
<organism evidence="8 9">
    <name type="scientific">Corynebacterium provencense</name>
    <dbReference type="NCBI Taxonomy" id="1737425"/>
    <lineage>
        <taxon>Bacteria</taxon>
        <taxon>Bacillati</taxon>
        <taxon>Actinomycetota</taxon>
        <taxon>Actinomycetes</taxon>
        <taxon>Mycobacteriales</taxon>
        <taxon>Corynebacteriaceae</taxon>
        <taxon>Corynebacterium</taxon>
    </lineage>
</organism>
<evidence type="ECO:0000313" key="9">
    <source>
        <dbReference type="Proteomes" id="UP000247696"/>
    </source>
</evidence>
<dbReference type="Gene3D" id="1.20.272.10">
    <property type="match status" value="1"/>
</dbReference>